<sequence length="205" mass="23018">MPNLADSLHRDRPRPPLVHFSARCQRTSPRFCLHVFVCTISHAPAPCPPRIRSTIGLLARSRIHLPTRVHPRFPLSCGARVRKGLQCHRLPLSHAHKLIDIRLSLSPTPTAVSRALAHLRLLARTRIRRHPTHTRICAVAHTPRPVLPPSRVQPVRRYEGHVWLQGQLGKPTFTVAVPPVSSLIRTLAHAILPVYCLPVRVLARA</sequence>
<dbReference type="EMBL" id="SEOQ01001135">
    <property type="protein sequence ID" value="TFY53559.1"/>
    <property type="molecule type" value="Genomic_DNA"/>
</dbReference>
<proteinExistence type="predicted"/>
<reference evidence="1 2" key="1">
    <citation type="submission" date="2019-02" db="EMBL/GenBank/DDBJ databases">
        <title>Genome sequencing of the rare red list fungi Dentipellis fragilis.</title>
        <authorList>
            <person name="Buettner E."/>
            <person name="Kellner H."/>
        </authorList>
    </citation>
    <scope>NUCLEOTIDE SEQUENCE [LARGE SCALE GENOMIC DNA]</scope>
    <source>
        <strain evidence="1 2">DSM 105465</strain>
    </source>
</reference>
<dbReference type="AlphaFoldDB" id="A0A4Y9XYB6"/>
<accession>A0A4Y9XYB6</accession>
<comment type="caution">
    <text evidence="1">The sequence shown here is derived from an EMBL/GenBank/DDBJ whole genome shotgun (WGS) entry which is preliminary data.</text>
</comment>
<organism evidence="1 2">
    <name type="scientific">Dentipellis fragilis</name>
    <dbReference type="NCBI Taxonomy" id="205917"/>
    <lineage>
        <taxon>Eukaryota</taxon>
        <taxon>Fungi</taxon>
        <taxon>Dikarya</taxon>
        <taxon>Basidiomycota</taxon>
        <taxon>Agaricomycotina</taxon>
        <taxon>Agaricomycetes</taxon>
        <taxon>Russulales</taxon>
        <taxon>Hericiaceae</taxon>
        <taxon>Dentipellis</taxon>
    </lineage>
</organism>
<evidence type="ECO:0000313" key="1">
    <source>
        <dbReference type="EMBL" id="TFY53559.1"/>
    </source>
</evidence>
<keyword evidence="2" id="KW-1185">Reference proteome</keyword>
<protein>
    <submittedName>
        <fullName evidence="1">Uncharacterized protein</fullName>
    </submittedName>
</protein>
<evidence type="ECO:0000313" key="2">
    <source>
        <dbReference type="Proteomes" id="UP000298327"/>
    </source>
</evidence>
<dbReference type="Proteomes" id="UP000298327">
    <property type="component" value="Unassembled WGS sequence"/>
</dbReference>
<name>A0A4Y9XYB6_9AGAM</name>
<gene>
    <name evidence="1" type="ORF">EVG20_g10060</name>
</gene>